<organism evidence="1 2">
    <name type="scientific">Vibrio vulnificus</name>
    <dbReference type="NCBI Taxonomy" id="672"/>
    <lineage>
        <taxon>Bacteria</taxon>
        <taxon>Pseudomonadati</taxon>
        <taxon>Pseudomonadota</taxon>
        <taxon>Gammaproteobacteria</taxon>
        <taxon>Vibrionales</taxon>
        <taxon>Vibrionaceae</taxon>
        <taxon>Vibrio</taxon>
    </lineage>
</organism>
<gene>
    <name evidence="1" type="ORF">AL548_014665</name>
</gene>
<protein>
    <submittedName>
        <fullName evidence="1">DUF3265 domain-containing protein</fullName>
    </submittedName>
</protein>
<sequence>MTRRSRGIHAAWHFWFAVSFGGESGLRTLGLGGTHPLTQRYA</sequence>
<name>A0ABX4X135_VIBVL</name>
<dbReference type="EMBL" id="LOSH02000004">
    <property type="protein sequence ID" value="PNM69136.1"/>
    <property type="molecule type" value="Genomic_DNA"/>
</dbReference>
<evidence type="ECO:0000313" key="1">
    <source>
        <dbReference type="EMBL" id="PNM69136.1"/>
    </source>
</evidence>
<dbReference type="Proteomes" id="UP000054370">
    <property type="component" value="Unassembled WGS sequence"/>
</dbReference>
<accession>A0ABX4X135</accession>
<proteinExistence type="predicted"/>
<evidence type="ECO:0000313" key="2">
    <source>
        <dbReference type="Proteomes" id="UP000054370"/>
    </source>
</evidence>
<comment type="caution">
    <text evidence="1">The sequence shown here is derived from an EMBL/GenBank/DDBJ whole genome shotgun (WGS) entry which is preliminary data.</text>
</comment>
<reference evidence="1" key="1">
    <citation type="submission" date="2017-12" db="EMBL/GenBank/DDBJ databases">
        <title>FDA dAtabase for Regulatory Grade micrObial Sequences (FDA-ARGOS): Supporting development and validation of Infectious Disease Dx tests.</title>
        <authorList>
            <person name="Hoffmann M."/>
            <person name="Allard M."/>
            <person name="Evans P."/>
            <person name="Brown E."/>
            <person name="Tallon L.J."/>
            <person name="Sadzewicz L."/>
            <person name="Sengamalay N."/>
            <person name="Ott S."/>
            <person name="Godinez A."/>
            <person name="Nagaraj S."/>
            <person name="Vavikolanu K."/>
            <person name="Aluvathingal J."/>
            <person name="Nadendla S."/>
            <person name="Hobson J."/>
            <person name="Sichtig H."/>
        </authorList>
    </citation>
    <scope>NUCLEOTIDE SEQUENCE [LARGE SCALE GENOMIC DNA]</scope>
    <source>
        <strain evidence="1">FDAARGOS_118</strain>
    </source>
</reference>
<keyword evidence="2" id="KW-1185">Reference proteome</keyword>